<evidence type="ECO:0000256" key="4">
    <source>
        <dbReference type="ARBA" id="ARBA00023004"/>
    </source>
</evidence>
<evidence type="ECO:0008006" key="8">
    <source>
        <dbReference type="Google" id="ProtNLM"/>
    </source>
</evidence>
<protein>
    <recommendedName>
        <fullName evidence="8">Phenylacetaldoxime dehydratase</fullName>
    </recommendedName>
</protein>
<evidence type="ECO:0000256" key="2">
    <source>
        <dbReference type="ARBA" id="ARBA00022617"/>
    </source>
</evidence>
<dbReference type="OrthoDB" id="3465714at2759"/>
<dbReference type="STRING" id="1448308.A0A2T2P841"/>
<keyword evidence="5" id="KW-0456">Lyase</keyword>
<evidence type="ECO:0000256" key="3">
    <source>
        <dbReference type="ARBA" id="ARBA00022723"/>
    </source>
</evidence>
<gene>
    <name evidence="6" type="ORF">BS50DRAFT_566743</name>
</gene>
<keyword evidence="4" id="KW-0408">Iron</keyword>
<dbReference type="AlphaFoldDB" id="A0A2T2P841"/>
<evidence type="ECO:0000256" key="5">
    <source>
        <dbReference type="ARBA" id="ARBA00023239"/>
    </source>
</evidence>
<dbReference type="Pfam" id="PF13816">
    <property type="entry name" value="Dehydratase_hem"/>
    <property type="match status" value="1"/>
</dbReference>
<keyword evidence="3" id="KW-0479">Metal-binding</keyword>
<evidence type="ECO:0000313" key="6">
    <source>
        <dbReference type="EMBL" id="PSN73809.1"/>
    </source>
</evidence>
<dbReference type="InterPro" id="IPR025702">
    <property type="entry name" value="OXD"/>
</dbReference>
<evidence type="ECO:0000313" key="7">
    <source>
        <dbReference type="Proteomes" id="UP000240883"/>
    </source>
</evidence>
<accession>A0A2T2P841</accession>
<reference evidence="6 7" key="1">
    <citation type="journal article" date="2018" name="Front. Microbiol.">
        <title>Genome-Wide Analysis of Corynespora cassiicola Leaf Fall Disease Putative Effectors.</title>
        <authorList>
            <person name="Lopez D."/>
            <person name="Ribeiro S."/>
            <person name="Label P."/>
            <person name="Fumanal B."/>
            <person name="Venisse J.S."/>
            <person name="Kohler A."/>
            <person name="de Oliveira R.R."/>
            <person name="Labutti K."/>
            <person name="Lipzen A."/>
            <person name="Lail K."/>
            <person name="Bauer D."/>
            <person name="Ohm R.A."/>
            <person name="Barry K.W."/>
            <person name="Spatafora J."/>
            <person name="Grigoriev I.V."/>
            <person name="Martin F.M."/>
            <person name="Pujade-Renaud V."/>
        </authorList>
    </citation>
    <scope>NUCLEOTIDE SEQUENCE [LARGE SCALE GENOMIC DNA]</scope>
    <source>
        <strain evidence="6 7">Philippines</strain>
    </source>
</reference>
<keyword evidence="7" id="KW-1185">Reference proteome</keyword>
<comment type="cofactor">
    <cofactor evidence="1">
        <name>heme b</name>
        <dbReference type="ChEBI" id="CHEBI:60344"/>
    </cofactor>
</comment>
<organism evidence="6 7">
    <name type="scientific">Corynespora cassiicola Philippines</name>
    <dbReference type="NCBI Taxonomy" id="1448308"/>
    <lineage>
        <taxon>Eukaryota</taxon>
        <taxon>Fungi</taxon>
        <taxon>Dikarya</taxon>
        <taxon>Ascomycota</taxon>
        <taxon>Pezizomycotina</taxon>
        <taxon>Dothideomycetes</taxon>
        <taxon>Pleosporomycetidae</taxon>
        <taxon>Pleosporales</taxon>
        <taxon>Corynesporascaceae</taxon>
        <taxon>Corynespora</taxon>
    </lineage>
</organism>
<proteinExistence type="predicted"/>
<dbReference type="GO" id="GO:0046872">
    <property type="term" value="F:metal ion binding"/>
    <property type="evidence" value="ECO:0007669"/>
    <property type="project" value="UniProtKB-KW"/>
</dbReference>
<dbReference type="Proteomes" id="UP000240883">
    <property type="component" value="Unassembled WGS sequence"/>
</dbReference>
<evidence type="ECO:0000256" key="1">
    <source>
        <dbReference type="ARBA" id="ARBA00001970"/>
    </source>
</evidence>
<keyword evidence="2" id="KW-0349">Heme</keyword>
<name>A0A2T2P841_CORCC</name>
<dbReference type="GO" id="GO:0016829">
    <property type="term" value="F:lyase activity"/>
    <property type="evidence" value="ECO:0007669"/>
    <property type="project" value="UniProtKB-KW"/>
</dbReference>
<dbReference type="EMBL" id="KZ678128">
    <property type="protein sequence ID" value="PSN73809.1"/>
    <property type="molecule type" value="Genomic_DNA"/>
</dbReference>
<sequence>MPLIHSSVPETFIISIFGAQYDGSTPAGQKAKLITEFDSLIRVSATHLDPYIEKPSEQGPSSRIWVSYWKSPVDFREWWASTNIATFWNVLPDDAGFWRETMQFFSSRFLNEVTQELPSGVGHLGPLSPLTEKSGYWGAYRDRIDEATAQDKLSSPLEHVPNPRPVSNHIREGRVVMNRLPDNICFVIEGQDHSPMQHNETKVWSEKFHRITKRWITNALRAGPDGGLLSARMCHVPESGLIKVQQSDTPDDLDFFPELNTNRKLEIFYFLELRYMERLGRRDKTHVALRKEFMDTYGPEGIMSHGDLLLWVELGVLKSNEIEAEYIGCCEGTGFLAYDHHSSFSSTVSFSSAKNGA</sequence>